<dbReference type="EMBL" id="JADFTS010000003">
    <property type="protein sequence ID" value="KAF9613124.1"/>
    <property type="molecule type" value="Genomic_DNA"/>
</dbReference>
<gene>
    <name evidence="2" type="ORF">IFM89_005603</name>
</gene>
<keyword evidence="3" id="KW-1185">Reference proteome</keyword>
<dbReference type="Proteomes" id="UP000631114">
    <property type="component" value="Unassembled WGS sequence"/>
</dbReference>
<name>A0A835I9K4_9MAGN</name>
<evidence type="ECO:0000313" key="2">
    <source>
        <dbReference type="EMBL" id="KAF9613124.1"/>
    </source>
</evidence>
<sequence>MFGHNKTGCEKQLPKLKPNNNAITKENVGNGEKRYVQQWKMKETKSAEDIGSAELSNIVISSSTPQQVLSQRVIESGSNLLLAHGSQGRPSTTIVLSNQGNIFANDTTDVQPSATILGDCVIVVETKASLLESPPVLVNKHHHMCEAFVDTSEDEYPYAIDEEDSNEKEIESVFKDHFTSDTTNRVEGISSQSARSL</sequence>
<evidence type="ECO:0000256" key="1">
    <source>
        <dbReference type="SAM" id="MobiDB-lite"/>
    </source>
</evidence>
<protein>
    <submittedName>
        <fullName evidence="2">Uncharacterized protein</fullName>
    </submittedName>
</protein>
<reference evidence="2 3" key="1">
    <citation type="submission" date="2020-10" db="EMBL/GenBank/DDBJ databases">
        <title>The Coptis chinensis genome and diversification of protoberbering-type alkaloids.</title>
        <authorList>
            <person name="Wang B."/>
            <person name="Shu S."/>
            <person name="Song C."/>
            <person name="Liu Y."/>
        </authorList>
    </citation>
    <scope>NUCLEOTIDE SEQUENCE [LARGE SCALE GENOMIC DNA]</scope>
    <source>
        <strain evidence="2">HL-2020</strain>
        <tissue evidence="2">Leaf</tissue>
    </source>
</reference>
<proteinExistence type="predicted"/>
<comment type="caution">
    <text evidence="2">The sequence shown here is derived from an EMBL/GenBank/DDBJ whole genome shotgun (WGS) entry which is preliminary data.</text>
</comment>
<feature type="region of interest" description="Disordered" evidence="1">
    <location>
        <begin position="1"/>
        <end position="29"/>
    </location>
</feature>
<organism evidence="2 3">
    <name type="scientific">Coptis chinensis</name>
    <dbReference type="NCBI Taxonomy" id="261450"/>
    <lineage>
        <taxon>Eukaryota</taxon>
        <taxon>Viridiplantae</taxon>
        <taxon>Streptophyta</taxon>
        <taxon>Embryophyta</taxon>
        <taxon>Tracheophyta</taxon>
        <taxon>Spermatophyta</taxon>
        <taxon>Magnoliopsida</taxon>
        <taxon>Ranunculales</taxon>
        <taxon>Ranunculaceae</taxon>
        <taxon>Coptidoideae</taxon>
        <taxon>Coptis</taxon>
    </lineage>
</organism>
<dbReference type="AlphaFoldDB" id="A0A835I9K4"/>
<accession>A0A835I9K4</accession>
<evidence type="ECO:0000313" key="3">
    <source>
        <dbReference type="Proteomes" id="UP000631114"/>
    </source>
</evidence>